<dbReference type="EMBL" id="PCYI01000018">
    <property type="protein sequence ID" value="PIR44866.1"/>
    <property type="molecule type" value="Genomic_DNA"/>
</dbReference>
<evidence type="ECO:0008006" key="3">
    <source>
        <dbReference type="Google" id="ProtNLM"/>
    </source>
</evidence>
<dbReference type="Proteomes" id="UP000228767">
    <property type="component" value="Unassembled WGS sequence"/>
</dbReference>
<organism evidence="1 2">
    <name type="scientific">Candidatus Vogelbacteria bacterium CG10_big_fil_rev_8_21_14_0_10_51_16</name>
    <dbReference type="NCBI Taxonomy" id="1975045"/>
    <lineage>
        <taxon>Bacteria</taxon>
        <taxon>Candidatus Vogeliibacteriota</taxon>
    </lineage>
</organism>
<evidence type="ECO:0000313" key="2">
    <source>
        <dbReference type="Proteomes" id="UP000228767"/>
    </source>
</evidence>
<dbReference type="InterPro" id="IPR015797">
    <property type="entry name" value="NUDIX_hydrolase-like_dom_sf"/>
</dbReference>
<proteinExistence type="predicted"/>
<name>A0A2H0REQ1_9BACT</name>
<reference evidence="1 2" key="1">
    <citation type="submission" date="2017-09" db="EMBL/GenBank/DDBJ databases">
        <title>Depth-based differentiation of microbial function through sediment-hosted aquifers and enrichment of novel symbionts in the deep terrestrial subsurface.</title>
        <authorList>
            <person name="Probst A.J."/>
            <person name="Ladd B."/>
            <person name="Jarett J.K."/>
            <person name="Geller-Mcgrath D.E."/>
            <person name="Sieber C.M."/>
            <person name="Emerson J.B."/>
            <person name="Anantharaman K."/>
            <person name="Thomas B.C."/>
            <person name="Malmstrom R."/>
            <person name="Stieglmeier M."/>
            <person name="Klingl A."/>
            <person name="Woyke T."/>
            <person name="Ryan C.M."/>
            <person name="Banfield J.F."/>
        </authorList>
    </citation>
    <scope>NUCLEOTIDE SEQUENCE [LARGE SCALE GENOMIC DNA]</scope>
    <source>
        <strain evidence="1">CG10_big_fil_rev_8_21_14_0_10_51_16</strain>
    </source>
</reference>
<accession>A0A2H0REQ1</accession>
<sequence length="152" mass="17341">MAPLCIAVVRFGEHLVLVERELPRRGKKGVALRVGFPGGKKWQAWGIEWNTLREACEELGLPQGSLVAEHYFGSWHHPQFPARVTHYTLCLFKEGMFFNIRAGRNIQRIILATPDEMVALTTTTIFPPVANYFGLTNRKIRAIRKRRVGSKQ</sequence>
<protein>
    <recommendedName>
        <fullName evidence="3">Nudix hydrolase domain-containing protein</fullName>
    </recommendedName>
</protein>
<evidence type="ECO:0000313" key="1">
    <source>
        <dbReference type="EMBL" id="PIR44866.1"/>
    </source>
</evidence>
<dbReference type="AlphaFoldDB" id="A0A2H0REQ1"/>
<comment type="caution">
    <text evidence="1">The sequence shown here is derived from an EMBL/GenBank/DDBJ whole genome shotgun (WGS) entry which is preliminary data.</text>
</comment>
<dbReference type="SUPFAM" id="SSF55811">
    <property type="entry name" value="Nudix"/>
    <property type="match status" value="1"/>
</dbReference>
<gene>
    <name evidence="1" type="ORF">COV10_02480</name>
</gene>